<evidence type="ECO:0000259" key="3">
    <source>
        <dbReference type="Pfam" id="PF13505"/>
    </source>
</evidence>
<evidence type="ECO:0000313" key="5">
    <source>
        <dbReference type="Proteomes" id="UP000295334"/>
    </source>
</evidence>
<evidence type="ECO:0000313" key="4">
    <source>
        <dbReference type="EMBL" id="TCJ13588.1"/>
    </source>
</evidence>
<dbReference type="EMBL" id="SJZI01000044">
    <property type="protein sequence ID" value="TCJ13588.1"/>
    <property type="molecule type" value="Genomic_DNA"/>
</dbReference>
<dbReference type="Pfam" id="PF13505">
    <property type="entry name" value="OMP_b-brl"/>
    <property type="match status" value="1"/>
</dbReference>
<comment type="caution">
    <text evidence="4">The sequence shown here is derived from an EMBL/GenBank/DDBJ whole genome shotgun (WGS) entry which is preliminary data.</text>
</comment>
<dbReference type="AlphaFoldDB" id="A0A4R1B9L1"/>
<dbReference type="Gene3D" id="2.40.160.20">
    <property type="match status" value="1"/>
</dbReference>
<dbReference type="InterPro" id="IPR027385">
    <property type="entry name" value="Beta-barrel_OMP"/>
</dbReference>
<dbReference type="SUPFAM" id="SSF56925">
    <property type="entry name" value="OMPA-like"/>
    <property type="match status" value="1"/>
</dbReference>
<evidence type="ECO:0000256" key="2">
    <source>
        <dbReference type="SAM" id="SignalP"/>
    </source>
</evidence>
<evidence type="ECO:0000256" key="1">
    <source>
        <dbReference type="ARBA" id="ARBA00022729"/>
    </source>
</evidence>
<dbReference type="Proteomes" id="UP000295334">
    <property type="component" value="Unassembled WGS sequence"/>
</dbReference>
<name>A0A4R1B9L1_9BACT</name>
<feature type="chain" id="PRO_5020752576" description="Outer membrane protein beta-barrel domain-containing protein" evidence="2">
    <location>
        <begin position="20"/>
        <end position="251"/>
    </location>
</feature>
<keyword evidence="1 2" id="KW-0732">Signal</keyword>
<proteinExistence type="predicted"/>
<dbReference type="OrthoDB" id="1522982at2"/>
<feature type="domain" description="Outer membrane protein beta-barrel" evidence="3">
    <location>
        <begin position="11"/>
        <end position="233"/>
    </location>
</feature>
<sequence>MKHRPMLRPYLLAAAIALAARTSAQSTETPNEVGAGLGAMIYQGDLTPSPAGSYRTARPAVALWAARQLTSRLALRATLQHGSVYGDDARYTVPAWRSERALRFSTSVSEISLQAVYRPDNRWLLQPYLFAGVGYAFVKVNRDASAFNTAFFNGDKRVMDGLATDLATAPPRAVPVVPLGAGLRYNLTEALSLHLETSYRLARTDYLDGFSAVGNPKRLDHYQSYILGASWRFGSPGGGRGKSKGIGCPRW</sequence>
<accession>A0A4R1B9L1</accession>
<organism evidence="4 5">
    <name type="scientific">Flaviaesturariibacter flavus</name>
    <dbReference type="NCBI Taxonomy" id="2502780"/>
    <lineage>
        <taxon>Bacteria</taxon>
        <taxon>Pseudomonadati</taxon>
        <taxon>Bacteroidota</taxon>
        <taxon>Chitinophagia</taxon>
        <taxon>Chitinophagales</taxon>
        <taxon>Chitinophagaceae</taxon>
        <taxon>Flaviaestuariibacter</taxon>
    </lineage>
</organism>
<keyword evidence="5" id="KW-1185">Reference proteome</keyword>
<gene>
    <name evidence="4" type="ORF">EPD60_12380</name>
</gene>
<dbReference type="RefSeq" id="WP_131449789.1">
    <property type="nucleotide sequence ID" value="NZ_SJZI01000044.1"/>
</dbReference>
<feature type="signal peptide" evidence="2">
    <location>
        <begin position="1"/>
        <end position="19"/>
    </location>
</feature>
<protein>
    <recommendedName>
        <fullName evidence="3">Outer membrane protein beta-barrel domain-containing protein</fullName>
    </recommendedName>
</protein>
<dbReference type="InterPro" id="IPR011250">
    <property type="entry name" value="OMP/PagP_B-barrel"/>
</dbReference>
<reference evidence="4 5" key="1">
    <citation type="submission" date="2019-03" db="EMBL/GenBank/DDBJ databases">
        <authorList>
            <person name="Kim M.K.M."/>
        </authorList>
    </citation>
    <scope>NUCLEOTIDE SEQUENCE [LARGE SCALE GENOMIC DNA]</scope>
    <source>
        <strain evidence="4 5">17J68-12</strain>
    </source>
</reference>